<name>A0AAV4NCD8_CAEEX</name>
<keyword evidence="2" id="KW-1185">Reference proteome</keyword>
<comment type="caution">
    <text evidence="1">The sequence shown here is derived from an EMBL/GenBank/DDBJ whole genome shotgun (WGS) entry which is preliminary data.</text>
</comment>
<dbReference type="AlphaFoldDB" id="A0AAV4NCD8"/>
<reference evidence="1 2" key="1">
    <citation type="submission" date="2021-06" db="EMBL/GenBank/DDBJ databases">
        <title>Caerostris extrusa draft genome.</title>
        <authorList>
            <person name="Kono N."/>
            <person name="Arakawa K."/>
        </authorList>
    </citation>
    <scope>NUCLEOTIDE SEQUENCE [LARGE SCALE GENOMIC DNA]</scope>
</reference>
<gene>
    <name evidence="1" type="ORF">CEXT_627911</name>
</gene>
<proteinExistence type="predicted"/>
<accession>A0AAV4NCD8</accession>
<evidence type="ECO:0000313" key="2">
    <source>
        <dbReference type="Proteomes" id="UP001054945"/>
    </source>
</evidence>
<organism evidence="1 2">
    <name type="scientific">Caerostris extrusa</name>
    <name type="common">Bark spider</name>
    <name type="synonym">Caerostris bankana</name>
    <dbReference type="NCBI Taxonomy" id="172846"/>
    <lineage>
        <taxon>Eukaryota</taxon>
        <taxon>Metazoa</taxon>
        <taxon>Ecdysozoa</taxon>
        <taxon>Arthropoda</taxon>
        <taxon>Chelicerata</taxon>
        <taxon>Arachnida</taxon>
        <taxon>Araneae</taxon>
        <taxon>Araneomorphae</taxon>
        <taxon>Entelegynae</taxon>
        <taxon>Araneoidea</taxon>
        <taxon>Araneidae</taxon>
        <taxon>Caerostris</taxon>
    </lineage>
</organism>
<protein>
    <submittedName>
        <fullName evidence="1">Uncharacterized protein</fullName>
    </submittedName>
</protein>
<sequence length="83" mass="9350">MDAKNSKCLKSLTFNVNWLHKNAPNVPGKHSGPNTTTTALSFTMVQQISLTSALNRFAEITRHFIVKMVFRCQPSWENILDGD</sequence>
<evidence type="ECO:0000313" key="1">
    <source>
        <dbReference type="EMBL" id="GIX81990.1"/>
    </source>
</evidence>
<dbReference type="EMBL" id="BPLR01003191">
    <property type="protein sequence ID" value="GIX81990.1"/>
    <property type="molecule type" value="Genomic_DNA"/>
</dbReference>
<dbReference type="Proteomes" id="UP001054945">
    <property type="component" value="Unassembled WGS sequence"/>
</dbReference>